<comment type="caution">
    <text evidence="6">The sequence shown here is derived from an EMBL/GenBank/DDBJ whole genome shotgun (WGS) entry which is preliminary data.</text>
</comment>
<reference evidence="6 7" key="1">
    <citation type="submission" date="2024-05" db="EMBL/GenBank/DDBJ databases">
        <title>Human gut microbiome strain richness.</title>
        <authorList>
            <person name="Chen-Liaw A."/>
        </authorList>
    </citation>
    <scope>NUCLEOTIDE SEQUENCE [LARGE SCALE GENOMIC DNA]</scope>
    <source>
        <strain evidence="6 7">J1100102st1_G3_J1100102_180507</strain>
    </source>
</reference>
<name>A0ABV3MGQ3_9ENTE</name>
<comment type="catalytic activity">
    <reaction evidence="3">
        <text>ATP + H2O = ADP + phosphate + H(+)</text>
        <dbReference type="Rhea" id="RHEA:13065"/>
        <dbReference type="ChEBI" id="CHEBI:15377"/>
        <dbReference type="ChEBI" id="CHEBI:15378"/>
        <dbReference type="ChEBI" id="CHEBI:30616"/>
        <dbReference type="ChEBI" id="CHEBI:43474"/>
        <dbReference type="ChEBI" id="CHEBI:456216"/>
        <dbReference type="EC" id="5.6.2.3"/>
    </reaction>
</comment>
<dbReference type="SMART" id="SM00382">
    <property type="entry name" value="AAA"/>
    <property type="match status" value="1"/>
</dbReference>
<dbReference type="Pfam" id="PF13538">
    <property type="entry name" value="UvrD_C_2"/>
    <property type="match status" value="1"/>
</dbReference>
<feature type="compositionally biased region" description="Polar residues" evidence="4">
    <location>
        <begin position="788"/>
        <end position="799"/>
    </location>
</feature>
<dbReference type="Pfam" id="PF13245">
    <property type="entry name" value="AAA_19"/>
    <property type="match status" value="1"/>
</dbReference>
<dbReference type="InterPro" id="IPR050534">
    <property type="entry name" value="Coronavir_polyprotein_1ab"/>
</dbReference>
<evidence type="ECO:0000313" key="7">
    <source>
        <dbReference type="Proteomes" id="UP001554047"/>
    </source>
</evidence>
<dbReference type="RefSeq" id="WP_196044537.1">
    <property type="nucleotide sequence ID" value="NZ_JBDKDV010000028.1"/>
</dbReference>
<keyword evidence="1 3" id="KW-0547">Nucleotide-binding</keyword>
<gene>
    <name evidence="3" type="primary">recD2</name>
    <name evidence="6" type="ORF">AB1I55_16135</name>
</gene>
<keyword evidence="3" id="KW-0378">Hydrolase</keyword>
<dbReference type="CDD" id="cd18809">
    <property type="entry name" value="SF1_C_RecD"/>
    <property type="match status" value="1"/>
</dbReference>
<evidence type="ECO:0000256" key="4">
    <source>
        <dbReference type="SAM" id="MobiDB-lite"/>
    </source>
</evidence>
<dbReference type="EC" id="5.6.2.3" evidence="3"/>
<dbReference type="InterPro" id="IPR055446">
    <property type="entry name" value="RecD2_N_OB"/>
</dbReference>
<dbReference type="InterPro" id="IPR027417">
    <property type="entry name" value="P-loop_NTPase"/>
</dbReference>
<keyword evidence="7" id="KW-1185">Reference proteome</keyword>
<keyword evidence="3" id="KW-0413">Isomerase</keyword>
<dbReference type="InterPro" id="IPR003593">
    <property type="entry name" value="AAA+_ATPase"/>
</dbReference>
<accession>A0ABV3MGQ3</accession>
<dbReference type="SUPFAM" id="SSF52540">
    <property type="entry name" value="P-loop containing nucleoside triphosphate hydrolases"/>
    <property type="match status" value="1"/>
</dbReference>
<organism evidence="6 7">
    <name type="scientific">Enterococcus entomosocium</name>
    <dbReference type="NCBI Taxonomy" id="3034352"/>
    <lineage>
        <taxon>Bacteria</taxon>
        <taxon>Bacillati</taxon>
        <taxon>Bacillota</taxon>
        <taxon>Bacilli</taxon>
        <taxon>Lactobacillales</taxon>
        <taxon>Enterococcaceae</taxon>
        <taxon>Enterococcus</taxon>
    </lineage>
</organism>
<dbReference type="InterPro" id="IPR006345">
    <property type="entry name" value="RecD2"/>
</dbReference>
<feature type="domain" description="AAA+ ATPase" evidence="5">
    <location>
        <begin position="348"/>
        <end position="505"/>
    </location>
</feature>
<dbReference type="Gene3D" id="1.10.10.2220">
    <property type="match status" value="1"/>
</dbReference>
<dbReference type="EMBL" id="JBFDTB010000038">
    <property type="protein sequence ID" value="MEW3467625.1"/>
    <property type="molecule type" value="Genomic_DNA"/>
</dbReference>
<dbReference type="PANTHER" id="PTHR43788">
    <property type="entry name" value="DNA2/NAM7 HELICASE FAMILY MEMBER"/>
    <property type="match status" value="1"/>
</dbReference>
<dbReference type="Pfam" id="PF14490">
    <property type="entry name" value="HHH_RecD2"/>
    <property type="match status" value="1"/>
</dbReference>
<feature type="region of interest" description="Disordered" evidence="4">
    <location>
        <begin position="764"/>
        <end position="832"/>
    </location>
</feature>
<evidence type="ECO:0000313" key="6">
    <source>
        <dbReference type="EMBL" id="MEW3467625.1"/>
    </source>
</evidence>
<dbReference type="Pfam" id="PF18335">
    <property type="entry name" value="SH3_13"/>
    <property type="match status" value="1"/>
</dbReference>
<proteinExistence type="inferred from homology"/>
<comment type="similarity">
    <text evidence="3">Belongs to the RecD family. RecD2 subfamily.</text>
</comment>
<dbReference type="CDD" id="cd17933">
    <property type="entry name" value="DEXSc_RecD-like"/>
    <property type="match status" value="1"/>
</dbReference>
<feature type="binding site" evidence="3">
    <location>
        <begin position="359"/>
        <end position="363"/>
    </location>
    <ligand>
        <name>ATP</name>
        <dbReference type="ChEBI" id="CHEBI:30616"/>
    </ligand>
</feature>
<evidence type="ECO:0000259" key="5">
    <source>
        <dbReference type="SMART" id="SM00382"/>
    </source>
</evidence>
<dbReference type="Pfam" id="PF23139">
    <property type="entry name" value="OB_YrrC"/>
    <property type="match status" value="1"/>
</dbReference>
<keyword evidence="3" id="KW-0238">DNA-binding</keyword>
<keyword evidence="2 3" id="KW-0067">ATP-binding</keyword>
<dbReference type="Gene3D" id="2.30.30.940">
    <property type="match status" value="1"/>
</dbReference>
<evidence type="ECO:0000256" key="3">
    <source>
        <dbReference type="HAMAP-Rule" id="MF_01488"/>
    </source>
</evidence>
<protein>
    <recommendedName>
        <fullName evidence="3">ATP-dependent RecD2 DNA helicase</fullName>
        <ecNumber evidence="3">5.6.2.3</ecNumber>
    </recommendedName>
    <alternativeName>
        <fullName evidence="3">DNA 5'-3' helicase subunit RecD2</fullName>
    </alternativeName>
</protein>
<keyword evidence="3" id="KW-0347">Helicase</keyword>
<evidence type="ECO:0000256" key="2">
    <source>
        <dbReference type="ARBA" id="ARBA00022840"/>
    </source>
</evidence>
<evidence type="ECO:0000256" key="1">
    <source>
        <dbReference type="ARBA" id="ARBA00022741"/>
    </source>
</evidence>
<dbReference type="HAMAP" id="MF_01488">
    <property type="entry name" value="RecD2"/>
    <property type="match status" value="1"/>
</dbReference>
<dbReference type="Proteomes" id="UP001554047">
    <property type="component" value="Unassembled WGS sequence"/>
</dbReference>
<dbReference type="NCBIfam" id="TIGR01448">
    <property type="entry name" value="recD_rel"/>
    <property type="match status" value="1"/>
</dbReference>
<dbReference type="InterPro" id="IPR041451">
    <property type="entry name" value="RecD2_SH13"/>
</dbReference>
<comment type="function">
    <text evidence="3">DNA-dependent ATPase and ATP-dependent 5'-3' DNA helicase. Has no activity on blunt DNA or DNA with 3'-overhangs, requires at least 10 bases of 5'-ssDNA for helicase activity.</text>
</comment>
<sequence>MIPERTFFVGHVAAIFFQNPSNFYKVLLVKVTENNADYKDSEIVVTGSFGEIQEEEKYRFFGELVNHPKYGVQLKAESYQQEQPTSEQGLIAYLSGEKFPGIGKKTAEKIVDLLGEEAIDRMLEEPTLLEQIPGLNESKQKMILDTVRQNHGMDQVIVGLSRYGFGSQLSFAIYQAYKNEALSIIEENPYQLVEDIEGIGFKRADGIAEQLGIEASSPQRFRAAVLHQIFAQSLQTGNTFIHAQDLLEQTLRLLETSRPIEIAPDDLASTIIHLVEEGKIQQEETRLYENSLYFSEWGIASSIERLLSRKKEIVYPEKKISKTLRKIEKHLGITYGSSQEEAIKEAIRSPLFILTGGPGTGKTTVINGIVQLFAELNDLDLEPSKYSDETFPILLAAPTGRAAKRMNETTGLPSGTIHRLLGLNGREKAPSISPKELEGGLLIVDEMSMVDTWLANTLFKSIPTNMQVIFVGDKDQLPSVGPGQVLHDLLAIDAIPKQELTEIYRQGDGSSIIPLAHAIKNGQLPADFTQNQKDRSFFACDAYKIEPLIAQIVKRAKDKGYTPQDIQVLAPMYRGAAGIDALNKMMQEIFNPNDGTKKEVTFNDTVYRIGDKVLQLVNSPEDNVFNGDMGQIVGITLAKQSEDKVDELVIQFDANEVTYKRNEWNKITLSYCCSIHKSQGSEFQMVILPMVHQYQRMLQRNLLYTAVTRSKEMLILLGEPQAYQTCVSHESATRLTTLKERINGTEEMTPLQRAKLAQFEEADDPFYNDSSENTKAKMVASKPKENPSTEAAANQQATEKSPDSGLDLFAFAEPEPSAPNQTETAKPLSGDKVLSEGTTGEEALIEETQNDGVLTLTMVKKHLVDPMIGMKDCSPYDFMPVKNEGL</sequence>
<dbReference type="InterPro" id="IPR029493">
    <property type="entry name" value="RecD2-like_HHH"/>
</dbReference>
<dbReference type="PANTHER" id="PTHR43788:SF6">
    <property type="entry name" value="DNA HELICASE B"/>
    <property type="match status" value="1"/>
</dbReference>
<dbReference type="Gene3D" id="3.40.50.300">
    <property type="entry name" value="P-loop containing nucleotide triphosphate hydrolases"/>
    <property type="match status" value="2"/>
</dbReference>
<dbReference type="InterPro" id="IPR027785">
    <property type="entry name" value="UvrD-like_helicase_C"/>
</dbReference>